<name>A0A398E0H6_9BACT</name>
<dbReference type="EMBL" id="QXIY01000015">
    <property type="protein sequence ID" value="RIE17084.1"/>
    <property type="molecule type" value="Genomic_DNA"/>
</dbReference>
<protein>
    <submittedName>
        <fullName evidence="1">Uncharacterized protein</fullName>
    </submittedName>
</protein>
<gene>
    <name evidence="1" type="ORF">SMC1_03785</name>
</gene>
<dbReference type="AlphaFoldDB" id="A0A398E0H6"/>
<proteinExistence type="predicted"/>
<evidence type="ECO:0000313" key="1">
    <source>
        <dbReference type="EMBL" id="RIE17084.1"/>
    </source>
</evidence>
<reference evidence="1 2" key="1">
    <citation type="submission" date="2018-09" db="EMBL/GenBank/DDBJ databases">
        <title>Discovery and Ecogenomic Context for Candidatus Cryosericales, a Global Caldiserica Order Active in Thawing Permafrost.</title>
        <authorList>
            <person name="Martinez M.A."/>
            <person name="Woodcroft B.J."/>
            <person name="Ignacio Espinoza J.C."/>
            <person name="Zayed A."/>
            <person name="Singleton C.M."/>
            <person name="Boyd J."/>
            <person name="Li Y.-F."/>
            <person name="Purvine S."/>
            <person name="Maughan H."/>
            <person name="Hodgkins S.B."/>
            <person name="Anderson D."/>
            <person name="Sederholm M."/>
            <person name="Temperton B."/>
            <person name="Saleska S.R."/>
            <person name="Tyson G.W."/>
            <person name="Rich V.I."/>
        </authorList>
    </citation>
    <scope>NUCLEOTIDE SEQUENCE [LARGE SCALE GENOMIC DNA]</scope>
    <source>
        <strain evidence="1 2">SMC1</strain>
    </source>
</reference>
<organism evidence="1 2">
    <name type="scientific">Candidatus Cryosericum septentrionale</name>
    <dbReference type="NCBI Taxonomy" id="2290913"/>
    <lineage>
        <taxon>Bacteria</taxon>
        <taxon>Pseudomonadati</taxon>
        <taxon>Caldisericota/Cryosericota group</taxon>
        <taxon>Candidatus Cryosericota</taxon>
        <taxon>Candidatus Cryosericia</taxon>
        <taxon>Candidatus Cryosericales</taxon>
        <taxon>Candidatus Cryosericaceae</taxon>
        <taxon>Candidatus Cryosericum</taxon>
    </lineage>
</organism>
<evidence type="ECO:0000313" key="2">
    <source>
        <dbReference type="Proteomes" id="UP000266113"/>
    </source>
</evidence>
<comment type="caution">
    <text evidence="1">The sequence shown here is derived from an EMBL/GenBank/DDBJ whole genome shotgun (WGS) entry which is preliminary data.</text>
</comment>
<accession>A0A398E0H6</accession>
<sequence length="279" mass="32231">MRTEADELITYLGSFRKRWNVDTTAIQRFEEFQSRALHTVSTVVGSDLISRPELSNDYLRIIGRPPDVRLNWLVHSVRDTPVWKVLADTMVQAWEFVFRLESLFHLSFRAETLEHLAAGIREDIRASGAPMVLARSKGNYLIYRKGARLLDEKVVNTDLEWLSDYPKALTALENALAQSADPAKQREMLDSLRVSLENFVKQLLGNRRSLENNKEALLKWMDERGSNTETRQMMSQLFQSYCNYQNNHVKHGDGWKPAEVGFILYLTATFINLLVELDH</sequence>
<dbReference type="RefSeq" id="WP_119085469.1">
    <property type="nucleotide sequence ID" value="NZ_QXIY01000015.1"/>
</dbReference>
<dbReference type="OrthoDB" id="5688165at2"/>
<keyword evidence="2" id="KW-1185">Reference proteome</keyword>
<dbReference type="Proteomes" id="UP000266113">
    <property type="component" value="Unassembled WGS sequence"/>
</dbReference>